<dbReference type="SUPFAM" id="SSF101898">
    <property type="entry name" value="NHL repeat"/>
    <property type="match status" value="1"/>
</dbReference>
<sequence>MDRSVTIILLNSQDPLPLTNRKILHLLRKKLSTNNQPCIPFKYNFTLKGTLGNATTFDSCSTNVNGIDFSFPRDVKISYRHSLIVVSDFGNSRIVLFDLMTRKFVTSIPLSFHPQCLAFDTNDMDSLIVTLSYCHVCKFRIFNRGEPIVRKWQVGISNNMIHENDEENRTTPNNLPPFTNNSSKTPKFYYPMGVAVIPKRNYESSDIYICNSGYNQIEILNSFDGSLIRSISTLVHHRLEIHSQIHEPWSIAVLFSNKMNPKIVISEYWNSKIKILSPAINNSDANQHYWDIKKSISILGNDEEYTSMPENDHNMNSQQGTAVSSNQPDYFVCPMGLCVDRSTGNIIVSDSMNHRIMVFHKSGKFLKSFGSFGIFNKSEKLYAPFGMCVNERTGELFVVDENNHRILMFD</sequence>
<proteinExistence type="predicted"/>
<comment type="caution">
    <text evidence="3">The sequence shown here is derived from an EMBL/GenBank/DDBJ whole genome shotgun (WGS) entry which is preliminary data.</text>
</comment>
<reference evidence="3 4" key="1">
    <citation type="journal article" date="2018" name="BMC Genomics">
        <title>The genome of Naegleria lovaniensis, the basis for a comparative approach to unravel pathogenicity factors of the human pathogenic amoeba N. fowleri.</title>
        <authorList>
            <person name="Liechti N."/>
            <person name="Schurch N."/>
            <person name="Bruggmann R."/>
            <person name="Wittwer M."/>
        </authorList>
    </citation>
    <scope>NUCLEOTIDE SEQUENCE [LARGE SCALE GENOMIC DNA]</scope>
    <source>
        <strain evidence="3 4">ATCC 30569</strain>
    </source>
</reference>
<evidence type="ECO:0000256" key="1">
    <source>
        <dbReference type="ARBA" id="ARBA00022737"/>
    </source>
</evidence>
<accession>A0AA88H1N6</accession>
<dbReference type="GO" id="GO:0061630">
    <property type="term" value="F:ubiquitin protein ligase activity"/>
    <property type="evidence" value="ECO:0007669"/>
    <property type="project" value="TreeGrafter"/>
</dbReference>
<dbReference type="RefSeq" id="XP_044553953.1">
    <property type="nucleotide sequence ID" value="XM_044689432.1"/>
</dbReference>
<dbReference type="GO" id="GO:0043161">
    <property type="term" value="P:proteasome-mediated ubiquitin-dependent protein catabolic process"/>
    <property type="evidence" value="ECO:0007669"/>
    <property type="project" value="TreeGrafter"/>
</dbReference>
<dbReference type="Pfam" id="PF01436">
    <property type="entry name" value="NHL"/>
    <property type="match status" value="1"/>
</dbReference>
<evidence type="ECO:0000256" key="2">
    <source>
        <dbReference type="PROSITE-ProRule" id="PRU00504"/>
    </source>
</evidence>
<evidence type="ECO:0008006" key="5">
    <source>
        <dbReference type="Google" id="ProtNLM"/>
    </source>
</evidence>
<dbReference type="GeneID" id="68105997"/>
<dbReference type="PROSITE" id="PS51125">
    <property type="entry name" value="NHL"/>
    <property type="match status" value="1"/>
</dbReference>
<dbReference type="Proteomes" id="UP000816034">
    <property type="component" value="Unassembled WGS sequence"/>
</dbReference>
<dbReference type="InterPro" id="IPR001258">
    <property type="entry name" value="NHL_repeat"/>
</dbReference>
<dbReference type="InterPro" id="IPR011042">
    <property type="entry name" value="6-blade_b-propeller_TolB-like"/>
</dbReference>
<protein>
    <recommendedName>
        <fullName evidence="5">NHL repeat-containing protein</fullName>
    </recommendedName>
</protein>
<dbReference type="GO" id="GO:0008270">
    <property type="term" value="F:zinc ion binding"/>
    <property type="evidence" value="ECO:0007669"/>
    <property type="project" value="UniProtKB-KW"/>
</dbReference>
<dbReference type="GO" id="GO:0000209">
    <property type="term" value="P:protein polyubiquitination"/>
    <property type="evidence" value="ECO:0007669"/>
    <property type="project" value="TreeGrafter"/>
</dbReference>
<dbReference type="InterPro" id="IPR015943">
    <property type="entry name" value="WD40/YVTN_repeat-like_dom_sf"/>
</dbReference>
<dbReference type="Gene3D" id="2.130.10.10">
    <property type="entry name" value="YVTN repeat-like/Quinoprotein amine dehydrogenase"/>
    <property type="match status" value="1"/>
</dbReference>
<feature type="repeat" description="NHL" evidence="2">
    <location>
        <begin position="331"/>
        <end position="362"/>
    </location>
</feature>
<evidence type="ECO:0000313" key="4">
    <source>
        <dbReference type="Proteomes" id="UP000816034"/>
    </source>
</evidence>
<dbReference type="AlphaFoldDB" id="A0AA88H1N6"/>
<keyword evidence="1" id="KW-0677">Repeat</keyword>
<evidence type="ECO:0000313" key="3">
    <source>
        <dbReference type="EMBL" id="KAG2392059.1"/>
    </source>
</evidence>
<keyword evidence="4" id="KW-1185">Reference proteome</keyword>
<dbReference type="InterPro" id="IPR050952">
    <property type="entry name" value="TRIM-NHL_E3_ligases"/>
</dbReference>
<dbReference type="EMBL" id="PYSW02000006">
    <property type="protein sequence ID" value="KAG2392059.1"/>
    <property type="molecule type" value="Genomic_DNA"/>
</dbReference>
<dbReference type="Gene3D" id="2.120.10.30">
    <property type="entry name" value="TolB, C-terminal domain"/>
    <property type="match status" value="1"/>
</dbReference>
<dbReference type="PANTHER" id="PTHR24104">
    <property type="entry name" value="E3 UBIQUITIN-PROTEIN LIGASE NHLRC1-RELATED"/>
    <property type="match status" value="1"/>
</dbReference>
<dbReference type="PANTHER" id="PTHR24104:SF25">
    <property type="entry name" value="PROTEIN LIN-41"/>
    <property type="match status" value="1"/>
</dbReference>
<gene>
    <name evidence="3" type="ORF">C9374_013544</name>
</gene>
<organism evidence="3 4">
    <name type="scientific">Naegleria lovaniensis</name>
    <name type="common">Amoeba</name>
    <dbReference type="NCBI Taxonomy" id="51637"/>
    <lineage>
        <taxon>Eukaryota</taxon>
        <taxon>Discoba</taxon>
        <taxon>Heterolobosea</taxon>
        <taxon>Tetramitia</taxon>
        <taxon>Eutetramitia</taxon>
        <taxon>Vahlkampfiidae</taxon>
        <taxon>Naegleria</taxon>
    </lineage>
</organism>
<dbReference type="CDD" id="cd05819">
    <property type="entry name" value="NHL"/>
    <property type="match status" value="1"/>
</dbReference>
<name>A0AA88H1N6_NAELO</name>